<accession>A0ABW7IF83</accession>
<organism evidence="2 3">
    <name type="scientific">Vibrio barjaei</name>
    <dbReference type="NCBI Taxonomy" id="1676683"/>
    <lineage>
        <taxon>Bacteria</taxon>
        <taxon>Pseudomonadati</taxon>
        <taxon>Pseudomonadota</taxon>
        <taxon>Gammaproteobacteria</taxon>
        <taxon>Vibrionales</taxon>
        <taxon>Vibrionaceae</taxon>
        <taxon>Vibrio</taxon>
    </lineage>
</organism>
<gene>
    <name evidence="2" type="ORF">ACGRH2_07405</name>
</gene>
<dbReference type="RefSeq" id="WP_394628848.1">
    <property type="nucleotide sequence ID" value="NZ_JBIHSF010000006.1"/>
</dbReference>
<evidence type="ECO:0000313" key="3">
    <source>
        <dbReference type="Proteomes" id="UP001607125"/>
    </source>
</evidence>
<protein>
    <submittedName>
        <fullName evidence="2">VapE domain-containing protein</fullName>
    </submittedName>
</protein>
<dbReference type="InterPro" id="IPR007936">
    <property type="entry name" value="VapE-like_dom"/>
</dbReference>
<proteinExistence type="predicted"/>
<dbReference type="Pfam" id="PF05272">
    <property type="entry name" value="VapE-like_dom"/>
    <property type="match status" value="1"/>
</dbReference>
<name>A0ABW7IF83_9VIBR</name>
<dbReference type="Proteomes" id="UP001607125">
    <property type="component" value="Unassembled WGS sequence"/>
</dbReference>
<dbReference type="EMBL" id="JBIHSF010000006">
    <property type="protein sequence ID" value="MFH0260243.1"/>
    <property type="molecule type" value="Genomic_DNA"/>
</dbReference>
<dbReference type="PANTHER" id="PTHR34985">
    <property type="entry name" value="SLR0554 PROTEIN"/>
    <property type="match status" value="1"/>
</dbReference>
<evidence type="ECO:0000259" key="1">
    <source>
        <dbReference type="Pfam" id="PF05272"/>
    </source>
</evidence>
<feature type="domain" description="Virulence-associated protein E-like" evidence="1">
    <location>
        <begin position="106"/>
        <end position="335"/>
    </location>
</feature>
<sequence>MMRNANNPDFPHVRYSEKGSVTVLNTADNLKALVEFSGLEVKHNKMTLETDIFEKGVCVGSPESVRSILISEASIHGAPKSMIDDHLSALAQDNEYHPVEDWLKEDWDGVPRVNTVLNCLKAASQGIANCVMTRWLIGCVASLFVPNFRSKLVPVLQGEQSFRKTAFIERIASVVAGAFLEGAELNPDNKDSVLSVIRSWIVELGELERSTKNCQGALKAFISRQIDTVRPPYGRTDIKKPRQTSLIATVNGSDFLKDETGNSRYAVIELIDVTDMETLNQTLGWEFESTGELKLLEPYKLRQFWLEVKYLLQVEGHSWYLSEAEQRLISSESDKYVDKGTWYKLLSEHIAICGDKARQWMTTKEICELMNFDYSKANAVGKALTLLASEEVLERKKKDGINRYCFPMVISSRSLHI</sequence>
<reference evidence="2 3" key="1">
    <citation type="submission" date="2024-10" db="EMBL/GenBank/DDBJ databases">
        <authorList>
            <person name="Yibar A."/>
            <person name="Saticioglu I.B."/>
            <person name="Duman M."/>
            <person name="Ajmi N."/>
            <person name="Gurler F."/>
            <person name="Ay H."/>
            <person name="Onuk E."/>
            <person name="Guler S."/>
            <person name="Romalde J.L."/>
        </authorList>
    </citation>
    <scope>NUCLEOTIDE SEQUENCE [LARGE SCALE GENOMIC DNA]</scope>
    <source>
        <strain evidence="2 3">1-TCBS-B</strain>
    </source>
</reference>
<keyword evidence="3" id="KW-1185">Reference proteome</keyword>
<comment type="caution">
    <text evidence="2">The sequence shown here is derived from an EMBL/GenBank/DDBJ whole genome shotgun (WGS) entry which is preliminary data.</text>
</comment>
<evidence type="ECO:0000313" key="2">
    <source>
        <dbReference type="EMBL" id="MFH0260243.1"/>
    </source>
</evidence>
<dbReference type="PANTHER" id="PTHR34985:SF1">
    <property type="entry name" value="SLR0554 PROTEIN"/>
    <property type="match status" value="1"/>
</dbReference>